<dbReference type="GO" id="GO:0003677">
    <property type="term" value="F:DNA binding"/>
    <property type="evidence" value="ECO:0007669"/>
    <property type="project" value="UniProtKB-KW"/>
</dbReference>
<evidence type="ECO:0000313" key="8">
    <source>
        <dbReference type="Proteomes" id="UP001149163"/>
    </source>
</evidence>
<keyword evidence="3" id="KW-0804">Transcription</keyword>
<dbReference type="SUPFAM" id="SSF57701">
    <property type="entry name" value="Zn2/Cys6 DNA-binding domain"/>
    <property type="match status" value="1"/>
</dbReference>
<evidence type="ECO:0000256" key="2">
    <source>
        <dbReference type="ARBA" id="ARBA00023125"/>
    </source>
</evidence>
<keyword evidence="2" id="KW-0238">DNA-binding</keyword>
<evidence type="ECO:0000256" key="1">
    <source>
        <dbReference type="ARBA" id="ARBA00023015"/>
    </source>
</evidence>
<dbReference type="CDD" id="cd00067">
    <property type="entry name" value="GAL4"/>
    <property type="match status" value="1"/>
</dbReference>
<dbReference type="PANTHER" id="PTHR47784:SF5">
    <property type="entry name" value="STEROL UPTAKE CONTROL PROTEIN 2"/>
    <property type="match status" value="1"/>
</dbReference>
<dbReference type="GO" id="GO:0001228">
    <property type="term" value="F:DNA-binding transcription activator activity, RNA polymerase II-specific"/>
    <property type="evidence" value="ECO:0007669"/>
    <property type="project" value="TreeGrafter"/>
</dbReference>
<feature type="region of interest" description="Disordered" evidence="5">
    <location>
        <begin position="1"/>
        <end position="30"/>
    </location>
</feature>
<comment type="caution">
    <text evidence="7">The sequence shown here is derived from an EMBL/GenBank/DDBJ whole genome shotgun (WGS) entry which is preliminary data.</text>
</comment>
<dbReference type="EMBL" id="JAPQKN010000004">
    <property type="protein sequence ID" value="KAJ5160510.1"/>
    <property type="molecule type" value="Genomic_DNA"/>
</dbReference>
<proteinExistence type="predicted"/>
<keyword evidence="1" id="KW-0805">Transcription regulation</keyword>
<feature type="compositionally biased region" description="Basic residues" evidence="5">
    <location>
        <begin position="15"/>
        <end position="30"/>
    </location>
</feature>
<dbReference type="Pfam" id="PF11951">
    <property type="entry name" value="Fungal_trans_2"/>
    <property type="match status" value="1"/>
</dbReference>
<feature type="region of interest" description="Disordered" evidence="5">
    <location>
        <begin position="67"/>
        <end position="97"/>
    </location>
</feature>
<keyword evidence="4" id="KW-0539">Nucleus</keyword>
<evidence type="ECO:0000313" key="7">
    <source>
        <dbReference type="EMBL" id="KAJ5160510.1"/>
    </source>
</evidence>
<dbReference type="PROSITE" id="PS00463">
    <property type="entry name" value="ZN2_CY6_FUNGAL_1"/>
    <property type="match status" value="1"/>
</dbReference>
<dbReference type="Proteomes" id="UP001149163">
    <property type="component" value="Unassembled WGS sequence"/>
</dbReference>
<protein>
    <submittedName>
        <fullName evidence="7">C6 finger domain protein</fullName>
    </submittedName>
</protein>
<dbReference type="PROSITE" id="PS50048">
    <property type="entry name" value="ZN2_CY6_FUNGAL_2"/>
    <property type="match status" value="1"/>
</dbReference>
<dbReference type="InterPro" id="IPR053157">
    <property type="entry name" value="Sterol_Uptake_Regulator"/>
</dbReference>
<keyword evidence="8" id="KW-1185">Reference proteome</keyword>
<reference evidence="7" key="2">
    <citation type="journal article" date="2023" name="IMA Fungus">
        <title>Comparative genomic study of the Penicillium genus elucidates a diverse pangenome and 15 lateral gene transfer events.</title>
        <authorList>
            <person name="Petersen C."/>
            <person name="Sorensen T."/>
            <person name="Nielsen M.R."/>
            <person name="Sondergaard T.E."/>
            <person name="Sorensen J.L."/>
            <person name="Fitzpatrick D.A."/>
            <person name="Frisvad J.C."/>
            <person name="Nielsen K.L."/>
        </authorList>
    </citation>
    <scope>NUCLEOTIDE SEQUENCE</scope>
    <source>
        <strain evidence="7">IBT 26290</strain>
    </source>
</reference>
<gene>
    <name evidence="7" type="ORF">N7482_007514</name>
</gene>
<dbReference type="OrthoDB" id="3546279at2759"/>
<dbReference type="InterPro" id="IPR021858">
    <property type="entry name" value="Fun_TF"/>
</dbReference>
<dbReference type="GO" id="GO:0008270">
    <property type="term" value="F:zinc ion binding"/>
    <property type="evidence" value="ECO:0007669"/>
    <property type="project" value="InterPro"/>
</dbReference>
<dbReference type="InterPro" id="IPR001138">
    <property type="entry name" value="Zn2Cys6_DnaBD"/>
</dbReference>
<feature type="domain" description="Zn(2)-C6 fungal-type" evidence="6">
    <location>
        <begin position="33"/>
        <end position="63"/>
    </location>
</feature>
<sequence length="528" mass="58807">MTPHPMQADSSRTAARSRFRPKQRISHTKSRNGCYTCKQRRVKCDEERPTCSACRVRGDDCVFPNPGGTRDLHQRRPPFHLETPSSEQADLGPGEDTREVSLRPLTFHVASIGTPHNDSDRSKSSLNMNDLNLLQHYILHTSKKMTLNQAKTVVWECVISEMASANEFLMHLVLALAGLDILNTQNRRNQHILGSSGTFAPRSASQIQLIVEHHQQGLAGLQEELCATTEPDAEALLAGSMLVVGFAFASLGVKDLDPSIGILQESSNVGISPLHLHPDLETPQVQWLRLVRGVTSITEQFWWVLRKSRLRSLLFHNNSNEDWKAFKKDLCTNITANGDIRSKRLQGFAAGASCAVSGLRDLFADISSARSSEEGCDDPPSTATPNSCQSPNGPIASLLDAHNRAIDVVENIYMRILYVLQMKRLDPQPSSDLEIQADLEDAALSSWPHLLPEEFISSLDSHRNSNSLYGVTLTILAHLYLTIAILEDIWYFGKTCDIEVHKINTLVVGLGDERLAQLMKWPMEVIRR</sequence>
<evidence type="ECO:0000256" key="5">
    <source>
        <dbReference type="SAM" id="MobiDB-lite"/>
    </source>
</evidence>
<organism evidence="7 8">
    <name type="scientific">Penicillium canariense</name>
    <dbReference type="NCBI Taxonomy" id="189055"/>
    <lineage>
        <taxon>Eukaryota</taxon>
        <taxon>Fungi</taxon>
        <taxon>Dikarya</taxon>
        <taxon>Ascomycota</taxon>
        <taxon>Pezizomycotina</taxon>
        <taxon>Eurotiomycetes</taxon>
        <taxon>Eurotiomycetidae</taxon>
        <taxon>Eurotiales</taxon>
        <taxon>Aspergillaceae</taxon>
        <taxon>Penicillium</taxon>
    </lineage>
</organism>
<dbReference type="PANTHER" id="PTHR47784">
    <property type="entry name" value="STEROL UPTAKE CONTROL PROTEIN 2"/>
    <property type="match status" value="1"/>
</dbReference>
<evidence type="ECO:0000256" key="3">
    <source>
        <dbReference type="ARBA" id="ARBA00023163"/>
    </source>
</evidence>
<accession>A0A9W9I1U9</accession>
<dbReference type="Pfam" id="PF00172">
    <property type="entry name" value="Zn_clus"/>
    <property type="match status" value="1"/>
</dbReference>
<dbReference type="InterPro" id="IPR036864">
    <property type="entry name" value="Zn2-C6_fun-type_DNA-bd_sf"/>
</dbReference>
<dbReference type="Gene3D" id="4.10.240.10">
    <property type="entry name" value="Zn(2)-C6 fungal-type DNA-binding domain"/>
    <property type="match status" value="1"/>
</dbReference>
<evidence type="ECO:0000256" key="4">
    <source>
        <dbReference type="ARBA" id="ARBA00023242"/>
    </source>
</evidence>
<dbReference type="AlphaFoldDB" id="A0A9W9I1U9"/>
<feature type="compositionally biased region" description="Polar residues" evidence="5">
    <location>
        <begin position="381"/>
        <end position="390"/>
    </location>
</feature>
<feature type="region of interest" description="Disordered" evidence="5">
    <location>
        <begin position="370"/>
        <end position="390"/>
    </location>
</feature>
<dbReference type="RefSeq" id="XP_056542068.1">
    <property type="nucleotide sequence ID" value="XM_056689639.1"/>
</dbReference>
<dbReference type="GeneID" id="81428815"/>
<reference evidence="7" key="1">
    <citation type="submission" date="2022-11" db="EMBL/GenBank/DDBJ databases">
        <authorList>
            <person name="Petersen C."/>
        </authorList>
    </citation>
    <scope>NUCLEOTIDE SEQUENCE</scope>
    <source>
        <strain evidence="7">IBT 26290</strain>
    </source>
</reference>
<dbReference type="SMART" id="SM00066">
    <property type="entry name" value="GAL4"/>
    <property type="match status" value="1"/>
</dbReference>
<name>A0A9W9I1U9_9EURO</name>
<evidence type="ECO:0000259" key="6">
    <source>
        <dbReference type="PROSITE" id="PS50048"/>
    </source>
</evidence>